<gene>
    <name evidence="1" type="ORF">HNY73_003269</name>
</gene>
<organism evidence="1 2">
    <name type="scientific">Argiope bruennichi</name>
    <name type="common">Wasp spider</name>
    <name type="synonym">Aranea bruennichi</name>
    <dbReference type="NCBI Taxonomy" id="94029"/>
    <lineage>
        <taxon>Eukaryota</taxon>
        <taxon>Metazoa</taxon>
        <taxon>Ecdysozoa</taxon>
        <taxon>Arthropoda</taxon>
        <taxon>Chelicerata</taxon>
        <taxon>Arachnida</taxon>
        <taxon>Araneae</taxon>
        <taxon>Araneomorphae</taxon>
        <taxon>Entelegynae</taxon>
        <taxon>Araneoidea</taxon>
        <taxon>Araneidae</taxon>
        <taxon>Argiope</taxon>
    </lineage>
</organism>
<dbReference type="AlphaFoldDB" id="A0A8T0G0R6"/>
<protein>
    <submittedName>
        <fullName evidence="1">Uncharacterized protein</fullName>
    </submittedName>
</protein>
<sequence>MATEADDIFVPNVEEEDSNIEACHKYDRSISILDALSVEEFEEDLDFKTRCDKSSSWEIILKLEKEVPFNNFNIFVTLRRIDFSDYPVEGILVIWFLNIEGKKCPVSYRLNCEIDGRGAKHDVFAVDAHYRCLLREEDYFTFPDDVLMVKVQLFVRGCCRSRSKYECCPKFNEVGVFNYFGHLVSVDSKNISEMPVIDGQSVSVKTKVFDNGHTVNYTLVGLNFRDNDIFRLNQEYKTKCSAFITLWKIGIKFQKESSTNTVSCILTAKRDDPLLCQVAANFSIELFSADLERLVGPIILRKTSVQSGEVVEKRLDELISSEIISSNGEDLNVKIAFNVYYCH</sequence>
<dbReference type="Proteomes" id="UP000807504">
    <property type="component" value="Unassembled WGS sequence"/>
</dbReference>
<dbReference type="EMBL" id="JABXBU010000002">
    <property type="protein sequence ID" value="KAF8795419.1"/>
    <property type="molecule type" value="Genomic_DNA"/>
</dbReference>
<name>A0A8T0G0R6_ARGBR</name>
<reference evidence="1" key="1">
    <citation type="journal article" date="2020" name="bioRxiv">
        <title>Chromosome-level reference genome of the European wasp spider Argiope bruennichi: a resource for studies on range expansion and evolutionary adaptation.</title>
        <authorList>
            <person name="Sheffer M.M."/>
            <person name="Hoppe A."/>
            <person name="Krehenwinkel H."/>
            <person name="Uhl G."/>
            <person name="Kuss A.W."/>
            <person name="Jensen L."/>
            <person name="Jensen C."/>
            <person name="Gillespie R.G."/>
            <person name="Hoff K.J."/>
            <person name="Prost S."/>
        </authorList>
    </citation>
    <scope>NUCLEOTIDE SEQUENCE</scope>
</reference>
<evidence type="ECO:0000313" key="2">
    <source>
        <dbReference type="Proteomes" id="UP000807504"/>
    </source>
</evidence>
<comment type="caution">
    <text evidence="1">The sequence shown here is derived from an EMBL/GenBank/DDBJ whole genome shotgun (WGS) entry which is preliminary data.</text>
</comment>
<keyword evidence="2" id="KW-1185">Reference proteome</keyword>
<reference evidence="1" key="2">
    <citation type="submission" date="2020-06" db="EMBL/GenBank/DDBJ databases">
        <authorList>
            <person name="Sheffer M."/>
        </authorList>
    </citation>
    <scope>NUCLEOTIDE SEQUENCE</scope>
</reference>
<evidence type="ECO:0000313" key="1">
    <source>
        <dbReference type="EMBL" id="KAF8795419.1"/>
    </source>
</evidence>
<accession>A0A8T0G0R6</accession>
<proteinExistence type="predicted"/>